<dbReference type="Proteomes" id="UP000070498">
    <property type="component" value="Unassembled WGS sequence"/>
</dbReference>
<proteinExistence type="predicted"/>
<keyword evidence="5" id="KW-1185">Reference proteome</keyword>
<accession>A0A135P7S9</accession>
<dbReference type="InterPro" id="IPR055170">
    <property type="entry name" value="GFO_IDH_MocA-like_dom"/>
</dbReference>
<sequence length="338" mass="37290">MSKPIKFVALGIEHRHIFGMAQNMLDAGAQFAGWWTEGEPDVVEGFVKRFPDVPRAASKDDLLADQSIDLVIIADIPSKRADLAIAAMEAGKDVMSDKPGCTTFDQLERLRQTVAKTQRIWTVDFSERFEVPSVTKAAELVAQGAIGRVIQTVGVGPHRLNRQIRPTWFFEREAYGGILTDIASHQIDQFMFFTGSAEVEIVSATVANYANPGDPGLQDFGEVLLRGDRGHGYIRVDWYTPDALPTWGDGRLTILGTEGYIELRKYVDVGNTEGTDRLILVNGDRCEYIDASDAGLPYFALVCDDIRNRTETAMTQEHVFKVCDLSLQAQAKAEGSAA</sequence>
<organism evidence="4 5">
    <name type="scientific">Agrobacterium bohemicum</name>
    <dbReference type="NCBI Taxonomy" id="2052828"/>
    <lineage>
        <taxon>Bacteria</taxon>
        <taxon>Pseudomonadati</taxon>
        <taxon>Pseudomonadota</taxon>
        <taxon>Alphaproteobacteria</taxon>
        <taxon>Hyphomicrobiales</taxon>
        <taxon>Rhizobiaceae</taxon>
        <taxon>Rhizobium/Agrobacterium group</taxon>
        <taxon>Agrobacterium</taxon>
    </lineage>
</organism>
<gene>
    <name evidence="4" type="ORF">ATO67_19465</name>
</gene>
<dbReference type="GO" id="GO:0016491">
    <property type="term" value="F:oxidoreductase activity"/>
    <property type="evidence" value="ECO:0007669"/>
    <property type="project" value="UniProtKB-KW"/>
</dbReference>
<dbReference type="Pfam" id="PF01408">
    <property type="entry name" value="GFO_IDH_MocA"/>
    <property type="match status" value="1"/>
</dbReference>
<dbReference type="Pfam" id="PF22725">
    <property type="entry name" value="GFO_IDH_MocA_C3"/>
    <property type="match status" value="1"/>
</dbReference>
<comment type="caution">
    <text evidence="4">The sequence shown here is derived from an EMBL/GenBank/DDBJ whole genome shotgun (WGS) entry which is preliminary data.</text>
</comment>
<dbReference type="EMBL" id="LNUW01000005">
    <property type="protein sequence ID" value="KXG87484.1"/>
    <property type="molecule type" value="Genomic_DNA"/>
</dbReference>
<dbReference type="GO" id="GO:0000166">
    <property type="term" value="F:nucleotide binding"/>
    <property type="evidence" value="ECO:0007669"/>
    <property type="project" value="InterPro"/>
</dbReference>
<dbReference type="SUPFAM" id="SSF55347">
    <property type="entry name" value="Glyceraldehyde-3-phosphate dehydrogenase-like, C-terminal domain"/>
    <property type="match status" value="1"/>
</dbReference>
<protein>
    <submittedName>
        <fullName evidence="4">Oxidoreductase</fullName>
    </submittedName>
</protein>
<dbReference type="AlphaFoldDB" id="A0A135P7S9"/>
<reference evidence="4 5" key="1">
    <citation type="submission" date="2015-11" db="EMBL/GenBank/DDBJ databases">
        <title>Draft genome sequence of Agrobacterium sp. R89-1.</title>
        <authorList>
            <person name="Zahradnik J."/>
            <person name="Kyslikova E."/>
            <person name="Palyzova A."/>
            <person name="Kyslik P."/>
        </authorList>
    </citation>
    <scope>NUCLEOTIDE SEQUENCE [LARGE SCALE GENOMIC DNA]</scope>
    <source>
        <strain evidence="4 5">R89-1</strain>
    </source>
</reference>
<dbReference type="OrthoDB" id="9768836at2"/>
<dbReference type="Gene3D" id="3.30.360.10">
    <property type="entry name" value="Dihydrodipicolinate Reductase, domain 2"/>
    <property type="match status" value="1"/>
</dbReference>
<evidence type="ECO:0000256" key="1">
    <source>
        <dbReference type="ARBA" id="ARBA00023002"/>
    </source>
</evidence>
<name>A0A135P7S9_9HYPH</name>
<evidence type="ECO:0000313" key="5">
    <source>
        <dbReference type="Proteomes" id="UP000070498"/>
    </source>
</evidence>
<dbReference type="InterPro" id="IPR050463">
    <property type="entry name" value="Gfo/Idh/MocA_oxidrdct_glycsds"/>
</dbReference>
<feature type="domain" description="Gfo/Idh/MocA-like oxidoreductase N-terminal" evidence="2">
    <location>
        <begin position="49"/>
        <end position="125"/>
    </location>
</feature>
<dbReference type="Gene3D" id="3.40.50.720">
    <property type="entry name" value="NAD(P)-binding Rossmann-like Domain"/>
    <property type="match status" value="1"/>
</dbReference>
<dbReference type="SUPFAM" id="SSF51735">
    <property type="entry name" value="NAD(P)-binding Rossmann-fold domains"/>
    <property type="match status" value="1"/>
</dbReference>
<evidence type="ECO:0000259" key="2">
    <source>
        <dbReference type="Pfam" id="PF01408"/>
    </source>
</evidence>
<dbReference type="InterPro" id="IPR000683">
    <property type="entry name" value="Gfo/Idh/MocA-like_OxRdtase_N"/>
</dbReference>
<dbReference type="InterPro" id="IPR036291">
    <property type="entry name" value="NAD(P)-bd_dom_sf"/>
</dbReference>
<dbReference type="RefSeq" id="WP_067653045.1">
    <property type="nucleotide sequence ID" value="NZ_KQ961035.1"/>
</dbReference>
<dbReference type="STRING" id="2052828.ATO67_19465"/>
<dbReference type="PANTHER" id="PTHR43818">
    <property type="entry name" value="BCDNA.GH03377"/>
    <property type="match status" value="1"/>
</dbReference>
<dbReference type="PANTHER" id="PTHR43818:SF11">
    <property type="entry name" value="BCDNA.GH03377"/>
    <property type="match status" value="1"/>
</dbReference>
<feature type="domain" description="GFO/IDH/MocA-like oxidoreductase" evidence="3">
    <location>
        <begin position="135"/>
        <end position="262"/>
    </location>
</feature>
<evidence type="ECO:0000259" key="3">
    <source>
        <dbReference type="Pfam" id="PF22725"/>
    </source>
</evidence>
<keyword evidence="1" id="KW-0560">Oxidoreductase</keyword>
<evidence type="ECO:0000313" key="4">
    <source>
        <dbReference type="EMBL" id="KXG87484.1"/>
    </source>
</evidence>